<reference evidence="2 3" key="1">
    <citation type="submission" date="2019-02" db="EMBL/GenBank/DDBJ databases">
        <title>Deep-cultivation of Planctomycetes and their phenomic and genomic characterization uncovers novel biology.</title>
        <authorList>
            <person name="Wiegand S."/>
            <person name="Jogler M."/>
            <person name="Boedeker C."/>
            <person name="Pinto D."/>
            <person name="Vollmers J."/>
            <person name="Rivas-Marin E."/>
            <person name="Kohn T."/>
            <person name="Peeters S.H."/>
            <person name="Heuer A."/>
            <person name="Rast P."/>
            <person name="Oberbeckmann S."/>
            <person name="Bunk B."/>
            <person name="Jeske O."/>
            <person name="Meyerdierks A."/>
            <person name="Storesund J.E."/>
            <person name="Kallscheuer N."/>
            <person name="Luecker S."/>
            <person name="Lage O.M."/>
            <person name="Pohl T."/>
            <person name="Merkel B.J."/>
            <person name="Hornburger P."/>
            <person name="Mueller R.-W."/>
            <person name="Bruemmer F."/>
            <person name="Labrenz M."/>
            <person name="Spormann A.M."/>
            <person name="Op Den Camp H."/>
            <person name="Overmann J."/>
            <person name="Amann R."/>
            <person name="Jetten M.S.M."/>
            <person name="Mascher T."/>
            <person name="Medema M.H."/>
            <person name="Devos D.P."/>
            <person name="Kaster A.-K."/>
            <person name="Ovreas L."/>
            <person name="Rohde M."/>
            <person name="Galperin M.Y."/>
            <person name="Jogler C."/>
        </authorList>
    </citation>
    <scope>NUCLEOTIDE SEQUENCE [LARGE SCALE GENOMIC DNA]</scope>
    <source>
        <strain evidence="2 3">Poly41</strain>
    </source>
</reference>
<dbReference type="InterPro" id="IPR039315">
    <property type="entry name" value="CheW"/>
</dbReference>
<accession>A0A5C6D0Z7</accession>
<name>A0A5C6D0Z7_9BACT</name>
<dbReference type="Proteomes" id="UP000319143">
    <property type="component" value="Unassembled WGS sequence"/>
</dbReference>
<dbReference type="InterPro" id="IPR036061">
    <property type="entry name" value="CheW-like_dom_sf"/>
</dbReference>
<dbReference type="PANTHER" id="PTHR22617:SF23">
    <property type="entry name" value="CHEMOTAXIS PROTEIN CHEW"/>
    <property type="match status" value="1"/>
</dbReference>
<dbReference type="SUPFAM" id="SSF50341">
    <property type="entry name" value="CheW-like"/>
    <property type="match status" value="1"/>
</dbReference>
<keyword evidence="3" id="KW-1185">Reference proteome</keyword>
<gene>
    <name evidence="2" type="ORF">Poly41_65170</name>
</gene>
<dbReference type="Gene3D" id="2.30.30.40">
    <property type="entry name" value="SH3 Domains"/>
    <property type="match status" value="1"/>
</dbReference>
<dbReference type="PANTHER" id="PTHR22617">
    <property type="entry name" value="CHEMOTAXIS SENSOR HISTIDINE KINASE-RELATED"/>
    <property type="match status" value="1"/>
</dbReference>
<dbReference type="Pfam" id="PF01584">
    <property type="entry name" value="CheW"/>
    <property type="match status" value="1"/>
</dbReference>
<evidence type="ECO:0000313" key="2">
    <source>
        <dbReference type="EMBL" id="TWU30823.1"/>
    </source>
</evidence>
<dbReference type="GO" id="GO:0006935">
    <property type="term" value="P:chemotaxis"/>
    <property type="evidence" value="ECO:0007669"/>
    <property type="project" value="InterPro"/>
</dbReference>
<dbReference type="Gene3D" id="2.40.50.180">
    <property type="entry name" value="CheA-289, Domain 4"/>
    <property type="match status" value="1"/>
</dbReference>
<dbReference type="GO" id="GO:0005829">
    <property type="term" value="C:cytosol"/>
    <property type="evidence" value="ECO:0007669"/>
    <property type="project" value="TreeGrafter"/>
</dbReference>
<sequence>MNTPIQSTDEDVKLQVDTDDEAAIQRLLDKPLSLDDLRERTRRVAMPLEMGDQDVVRLLVFQVGEELMAVKAVEVHQVTQATPVHRIPHRSNHIIRGLCNLDGDLMLCADLEKLLDLREGTRDRTKEKQRWMIVLGDEPNHWVVEIDSVRGVIAFTQDTFRRPPITVDAALARYTKSLVPLDQETVALLDLQRVVSGFQAALR</sequence>
<comment type="caution">
    <text evidence="2">The sequence shown here is derived from an EMBL/GenBank/DDBJ whole genome shotgun (WGS) entry which is preliminary data.</text>
</comment>
<protein>
    <submittedName>
        <fullName evidence="2">CheW-like domain protein</fullName>
    </submittedName>
</protein>
<dbReference type="OrthoDB" id="21516at2"/>
<dbReference type="EMBL" id="SJPV01000020">
    <property type="protein sequence ID" value="TWU30823.1"/>
    <property type="molecule type" value="Genomic_DNA"/>
</dbReference>
<dbReference type="SMART" id="SM00260">
    <property type="entry name" value="CheW"/>
    <property type="match status" value="1"/>
</dbReference>
<evidence type="ECO:0000259" key="1">
    <source>
        <dbReference type="PROSITE" id="PS50851"/>
    </source>
</evidence>
<dbReference type="RefSeq" id="WP_146531204.1">
    <property type="nucleotide sequence ID" value="NZ_SJPV01000020.1"/>
</dbReference>
<dbReference type="PROSITE" id="PS50851">
    <property type="entry name" value="CHEW"/>
    <property type="match status" value="1"/>
</dbReference>
<evidence type="ECO:0000313" key="3">
    <source>
        <dbReference type="Proteomes" id="UP000319143"/>
    </source>
</evidence>
<feature type="domain" description="CheW-like" evidence="1">
    <location>
        <begin position="55"/>
        <end position="200"/>
    </location>
</feature>
<proteinExistence type="predicted"/>
<dbReference type="AlphaFoldDB" id="A0A5C6D0Z7"/>
<dbReference type="InterPro" id="IPR002545">
    <property type="entry name" value="CheW-lke_dom"/>
</dbReference>
<dbReference type="GO" id="GO:0007165">
    <property type="term" value="P:signal transduction"/>
    <property type="evidence" value="ECO:0007669"/>
    <property type="project" value="InterPro"/>
</dbReference>
<organism evidence="2 3">
    <name type="scientific">Novipirellula artificiosorum</name>
    <dbReference type="NCBI Taxonomy" id="2528016"/>
    <lineage>
        <taxon>Bacteria</taxon>
        <taxon>Pseudomonadati</taxon>
        <taxon>Planctomycetota</taxon>
        <taxon>Planctomycetia</taxon>
        <taxon>Pirellulales</taxon>
        <taxon>Pirellulaceae</taxon>
        <taxon>Novipirellula</taxon>
    </lineage>
</organism>